<evidence type="ECO:0000259" key="2">
    <source>
        <dbReference type="PROSITE" id="PS50126"/>
    </source>
</evidence>
<dbReference type="PROSITE" id="PS50126">
    <property type="entry name" value="S1"/>
    <property type="match status" value="1"/>
</dbReference>
<dbReference type="PATRIC" id="fig|797209.4.peg.2453"/>
<dbReference type="CDD" id="cd04473">
    <property type="entry name" value="S1_RecJ_like"/>
    <property type="match status" value="1"/>
</dbReference>
<feature type="domain" description="S1 motif" evidence="2">
    <location>
        <begin position="59"/>
        <end position="119"/>
    </location>
</feature>
<sequence length="663" mass="73319">MNDCGGIGSRAEQLQSVKNSAAERTHKMNPAEDGPDGGPDTPVVYELAADCTLSDASEGELYHAVVNGVVDYGVFVDLSDSVSGLVHESNLSTSYDVGDELVVELVEVRDNGDLSFTPVDIDDPETVAVAHEYEVAETGSLGEQVGDTVHLEGEVVQIKQTGGPTIFHVSDHTGVVPCAAFEEAGVRAHPEIDIEDLVHLVGVVEERDGALQVEVASLTALEGEEEDVVRDRIETALDERAEPHDVEPLIEWPALEQLFPDLEEIAKQLRRTVLESRPIRVRHHADGDGMCASLPVELALRRFIEETHQAPEAKRHLFKRLPSKAPFYEMEDVTRDLNFALEDQARHGQKLPLLLMLDNGSTEEDVPAYANLAHYDIPILVVDHHHPDPEAVDPYIDGHVNPYLYDEDYRITTGMMCVELARMIWPDITDELRHVPAVAGISDRSKADAMTEYVELAESEGYDEEFLSDMGEALDYGAFWLKYDPGRNLINDVLNVGCDDEERHRELVSFLSNRAEEDTEQQLDAAMPHVKHERLASEAHLYRVDVENHAYRFTYPPPGKTTGEIHDRKVKETGEPVITIGYGPDFAVLRSDGVRLDIPEMVTELNEEVVGGGVSGGGHLVVGSIKFVKGMREQVLDALVEKMADAELDEDLQSTTVGHQQDD</sequence>
<dbReference type="GO" id="GO:0003676">
    <property type="term" value="F:nucleic acid binding"/>
    <property type="evidence" value="ECO:0007669"/>
    <property type="project" value="InterPro"/>
</dbReference>
<dbReference type="AlphaFoldDB" id="E7QUL1"/>
<proteinExistence type="predicted"/>
<dbReference type="InterPro" id="IPR038763">
    <property type="entry name" value="DHH_sf"/>
</dbReference>
<dbReference type="Gene3D" id="2.40.50.1010">
    <property type="match status" value="1"/>
</dbReference>
<feature type="region of interest" description="Disordered" evidence="1">
    <location>
        <begin position="1"/>
        <end position="42"/>
    </location>
</feature>
<dbReference type="Proteomes" id="UP000003751">
    <property type="component" value="Unassembled WGS sequence"/>
</dbReference>
<evidence type="ECO:0000313" key="4">
    <source>
        <dbReference type="Proteomes" id="UP000003751"/>
    </source>
</evidence>
<dbReference type="InterPro" id="IPR003029">
    <property type="entry name" value="S1_domain"/>
</dbReference>
<dbReference type="InterPro" id="IPR012340">
    <property type="entry name" value="NA-bd_OB-fold"/>
</dbReference>
<feature type="compositionally biased region" description="Basic and acidic residues" evidence="1">
    <location>
        <begin position="21"/>
        <end position="30"/>
    </location>
</feature>
<dbReference type="InterPro" id="IPR004365">
    <property type="entry name" value="NA-bd_OB_tRNA"/>
</dbReference>
<dbReference type="SMART" id="SM00316">
    <property type="entry name" value="S1"/>
    <property type="match status" value="1"/>
</dbReference>
<name>E7QUL1_HALPU</name>
<dbReference type="Pfam" id="PF00575">
    <property type="entry name" value="S1"/>
    <property type="match status" value="1"/>
</dbReference>
<organism evidence="3 4">
    <name type="scientific">Haladaptatus paucihalophilus DX253</name>
    <dbReference type="NCBI Taxonomy" id="797209"/>
    <lineage>
        <taxon>Archaea</taxon>
        <taxon>Methanobacteriati</taxon>
        <taxon>Methanobacteriota</taxon>
        <taxon>Stenosarchaea group</taxon>
        <taxon>Halobacteria</taxon>
        <taxon>Halobacteriales</taxon>
        <taxon>Haladaptataceae</taxon>
        <taxon>Haladaptatus</taxon>
    </lineage>
</organism>
<dbReference type="SUPFAM" id="SSF50249">
    <property type="entry name" value="Nucleic acid-binding proteins"/>
    <property type="match status" value="2"/>
</dbReference>
<dbReference type="SUPFAM" id="SSF64182">
    <property type="entry name" value="DHH phosphoesterases"/>
    <property type="match status" value="1"/>
</dbReference>
<dbReference type="Gene3D" id="2.40.50.140">
    <property type="entry name" value="Nucleic acid-binding proteins"/>
    <property type="match status" value="1"/>
</dbReference>
<dbReference type="CDD" id="cd04487">
    <property type="entry name" value="RecJ_OBF2_like"/>
    <property type="match status" value="1"/>
</dbReference>
<dbReference type="InterPro" id="IPR001667">
    <property type="entry name" value="DDH_dom"/>
</dbReference>
<dbReference type="eggNOG" id="arCOG00429">
    <property type="taxonomic scope" value="Archaea"/>
</dbReference>
<reference evidence="3 4" key="1">
    <citation type="journal article" date="2014" name="ISME J.">
        <title>Trehalose/2-sulfotrehalose biosynthesis and glycine-betaine uptake are widely spread mechanisms for osmoadaptation in the Halobacteriales.</title>
        <authorList>
            <person name="Youssef N.H."/>
            <person name="Savage-Ashlock K.N."/>
            <person name="McCully A.L."/>
            <person name="Luedtke B."/>
            <person name="Shaw E.I."/>
            <person name="Hoff W.D."/>
            <person name="Elshahed M.S."/>
        </authorList>
    </citation>
    <scope>NUCLEOTIDE SEQUENCE [LARGE SCALE GENOMIC DNA]</scope>
    <source>
        <strain evidence="3 4">DX253</strain>
    </source>
</reference>
<comment type="caution">
    <text evidence="3">The sequence shown here is derived from an EMBL/GenBank/DDBJ whole genome shotgun (WGS) entry which is preliminary data.</text>
</comment>
<dbReference type="EMBL" id="AEMG01000012">
    <property type="protein sequence ID" value="EFW91668.1"/>
    <property type="molecule type" value="Genomic_DNA"/>
</dbReference>
<evidence type="ECO:0000313" key="3">
    <source>
        <dbReference type="EMBL" id="EFW91668.1"/>
    </source>
</evidence>
<protein>
    <recommendedName>
        <fullName evidence="2">S1 motif domain-containing protein</fullName>
    </recommendedName>
</protein>
<evidence type="ECO:0000256" key="1">
    <source>
        <dbReference type="SAM" id="MobiDB-lite"/>
    </source>
</evidence>
<dbReference type="Pfam" id="PF01368">
    <property type="entry name" value="DHH"/>
    <property type="match status" value="1"/>
</dbReference>
<accession>E7QUL1</accession>
<dbReference type="Pfam" id="PF01336">
    <property type="entry name" value="tRNA_anti-codon"/>
    <property type="match status" value="1"/>
</dbReference>
<gene>
    <name evidence="3" type="ORF">ZOD2009_12477</name>
</gene>
<dbReference type="STRING" id="797209.GCA_000376445_00804"/>
<dbReference type="Gene3D" id="3.90.1640.30">
    <property type="match status" value="1"/>
</dbReference>